<reference evidence="9" key="1">
    <citation type="submission" date="2014-01" db="EMBL/GenBank/DDBJ databases">
        <title>The Genome Sequence of Anopheles farauti FAR1 (V2).</title>
        <authorList>
            <consortium name="The Broad Institute Genomics Platform"/>
            <person name="Neafsey D.E."/>
            <person name="Besansky N."/>
            <person name="Howell P."/>
            <person name="Walton C."/>
            <person name="Young S.K."/>
            <person name="Zeng Q."/>
            <person name="Gargeya S."/>
            <person name="Fitzgerald M."/>
            <person name="Haas B."/>
            <person name="Abouelleil A."/>
            <person name="Allen A.W."/>
            <person name="Alvarado L."/>
            <person name="Arachchi H.M."/>
            <person name="Berlin A.M."/>
            <person name="Chapman S.B."/>
            <person name="Gainer-Dewar J."/>
            <person name="Goldberg J."/>
            <person name="Griggs A."/>
            <person name="Gujja S."/>
            <person name="Hansen M."/>
            <person name="Howarth C."/>
            <person name="Imamovic A."/>
            <person name="Ireland A."/>
            <person name="Larimer J."/>
            <person name="McCowan C."/>
            <person name="Murphy C."/>
            <person name="Pearson M."/>
            <person name="Poon T.W."/>
            <person name="Priest M."/>
            <person name="Roberts A."/>
            <person name="Saif S."/>
            <person name="Shea T."/>
            <person name="Sisk P."/>
            <person name="Sykes S."/>
            <person name="Wortman J."/>
            <person name="Nusbaum C."/>
            <person name="Birren B."/>
        </authorList>
    </citation>
    <scope>NUCLEOTIDE SEQUENCE [LARGE SCALE GENOMIC DNA]</scope>
    <source>
        <strain evidence="9">FAR1</strain>
    </source>
</reference>
<dbReference type="VEuPathDB" id="VectorBase:AFAF017494"/>
<feature type="signal peptide" evidence="6">
    <location>
        <begin position="1"/>
        <end position="22"/>
    </location>
</feature>
<keyword evidence="5" id="KW-1015">Disulfide bond</keyword>
<dbReference type="GO" id="GO:0005576">
    <property type="term" value="C:extracellular region"/>
    <property type="evidence" value="ECO:0007669"/>
    <property type="project" value="UniProtKB-SubCell"/>
</dbReference>
<feature type="domain" description="MD-2-related lipid-recognition" evidence="7">
    <location>
        <begin position="25"/>
        <end position="150"/>
    </location>
</feature>
<name>A0A182QV48_9DIPT</name>
<dbReference type="PANTHER" id="PTHR11306">
    <property type="entry name" value="NIEMANN PICK TYPE C2 PROTEIN NPC2-RELATED"/>
    <property type="match status" value="1"/>
</dbReference>
<keyword evidence="4 6" id="KW-0732">Signal</keyword>
<protein>
    <recommendedName>
        <fullName evidence="7">MD-2-related lipid-recognition domain-containing protein</fullName>
    </recommendedName>
</protein>
<evidence type="ECO:0000256" key="3">
    <source>
        <dbReference type="ARBA" id="ARBA00022525"/>
    </source>
</evidence>
<evidence type="ECO:0000256" key="4">
    <source>
        <dbReference type="ARBA" id="ARBA00022729"/>
    </source>
</evidence>
<evidence type="ECO:0000256" key="5">
    <source>
        <dbReference type="ARBA" id="ARBA00023157"/>
    </source>
</evidence>
<dbReference type="SUPFAM" id="SSF81296">
    <property type="entry name" value="E set domains"/>
    <property type="match status" value="1"/>
</dbReference>
<dbReference type="Gene3D" id="2.60.40.770">
    <property type="match status" value="1"/>
</dbReference>
<dbReference type="STRING" id="69004.A0A182QV48"/>
<dbReference type="InterPro" id="IPR039670">
    <property type="entry name" value="NPC2-like"/>
</dbReference>
<evidence type="ECO:0000256" key="6">
    <source>
        <dbReference type="SAM" id="SignalP"/>
    </source>
</evidence>
<dbReference type="AlphaFoldDB" id="A0A182QV48"/>
<dbReference type="InterPro" id="IPR003172">
    <property type="entry name" value="ML_dom"/>
</dbReference>
<evidence type="ECO:0000256" key="1">
    <source>
        <dbReference type="ARBA" id="ARBA00004613"/>
    </source>
</evidence>
<sequence length="157" mass="16663">MHTSTMFRVLLLIALVPAVVYGNVGRACTGGRPLSTNVNIPGCTAPPCDLVRGQDVIAYIDFTTDRAVTSMTTVPTATALGITAPYPLPAEFADTCAWLEGSSCPLSANEDVTYRLTIPVLPIYPLVSLSIEIDIVDQNDQSVTCFVVDARVVTASN</sequence>
<dbReference type="InterPro" id="IPR014756">
    <property type="entry name" value="Ig_E-set"/>
</dbReference>
<dbReference type="GO" id="GO:0032934">
    <property type="term" value="F:sterol binding"/>
    <property type="evidence" value="ECO:0007669"/>
    <property type="project" value="InterPro"/>
</dbReference>
<organism evidence="8 9">
    <name type="scientific">Anopheles farauti</name>
    <dbReference type="NCBI Taxonomy" id="69004"/>
    <lineage>
        <taxon>Eukaryota</taxon>
        <taxon>Metazoa</taxon>
        <taxon>Ecdysozoa</taxon>
        <taxon>Arthropoda</taxon>
        <taxon>Hexapoda</taxon>
        <taxon>Insecta</taxon>
        <taxon>Pterygota</taxon>
        <taxon>Neoptera</taxon>
        <taxon>Endopterygota</taxon>
        <taxon>Diptera</taxon>
        <taxon>Nematocera</taxon>
        <taxon>Culicoidea</taxon>
        <taxon>Culicidae</taxon>
        <taxon>Anophelinae</taxon>
        <taxon>Anopheles</taxon>
    </lineage>
</organism>
<comment type="subcellular location">
    <subcellularLocation>
        <location evidence="1">Secreted</location>
    </subcellularLocation>
</comment>
<evidence type="ECO:0000259" key="7">
    <source>
        <dbReference type="SMART" id="SM00737"/>
    </source>
</evidence>
<dbReference type="Pfam" id="PF02221">
    <property type="entry name" value="E1_DerP2_DerF2"/>
    <property type="match status" value="1"/>
</dbReference>
<accession>A0A182QV48</accession>
<evidence type="ECO:0000313" key="9">
    <source>
        <dbReference type="Proteomes" id="UP000075886"/>
    </source>
</evidence>
<dbReference type="PANTHER" id="PTHR11306:SF36">
    <property type="entry name" value="NIEMANN-PICK TYPE C-2C-RELATED"/>
    <property type="match status" value="1"/>
</dbReference>
<dbReference type="EMBL" id="AXCN02000326">
    <property type="status" value="NOT_ANNOTATED_CDS"/>
    <property type="molecule type" value="Genomic_DNA"/>
</dbReference>
<dbReference type="Proteomes" id="UP000075886">
    <property type="component" value="Unassembled WGS sequence"/>
</dbReference>
<dbReference type="SMART" id="SM00737">
    <property type="entry name" value="ML"/>
    <property type="match status" value="1"/>
</dbReference>
<comment type="similarity">
    <text evidence="2">Belongs to the NPC2 family.</text>
</comment>
<feature type="chain" id="PRO_5045153517" description="MD-2-related lipid-recognition domain-containing protein" evidence="6">
    <location>
        <begin position="23"/>
        <end position="157"/>
    </location>
</feature>
<reference evidence="8" key="2">
    <citation type="submission" date="2020-05" db="UniProtKB">
        <authorList>
            <consortium name="EnsemblMetazoa"/>
        </authorList>
    </citation>
    <scope>IDENTIFICATION</scope>
    <source>
        <strain evidence="8">FAR1</strain>
    </source>
</reference>
<evidence type="ECO:0000256" key="2">
    <source>
        <dbReference type="ARBA" id="ARBA00006370"/>
    </source>
</evidence>
<evidence type="ECO:0000313" key="8">
    <source>
        <dbReference type="EnsemblMetazoa" id="AFAF017494-PA"/>
    </source>
</evidence>
<dbReference type="InterPro" id="IPR033916">
    <property type="entry name" value="ML_Npc2-like"/>
</dbReference>
<dbReference type="GO" id="GO:0032367">
    <property type="term" value="P:intracellular cholesterol transport"/>
    <property type="evidence" value="ECO:0007669"/>
    <property type="project" value="InterPro"/>
</dbReference>
<keyword evidence="9" id="KW-1185">Reference proteome</keyword>
<proteinExistence type="inferred from homology"/>
<dbReference type="CDD" id="cd00916">
    <property type="entry name" value="Npc2_like"/>
    <property type="match status" value="1"/>
</dbReference>
<keyword evidence="3" id="KW-0964">Secreted</keyword>
<dbReference type="EnsemblMetazoa" id="AFAF017494-RA">
    <property type="protein sequence ID" value="AFAF017494-PA"/>
    <property type="gene ID" value="AFAF017494"/>
</dbReference>